<evidence type="ECO:0000256" key="2">
    <source>
        <dbReference type="PROSITE-ProRule" id="PRU01161"/>
    </source>
</evidence>
<feature type="short sequence motif" description="DGA/G" evidence="2">
    <location>
        <begin position="329"/>
        <end position="331"/>
    </location>
</feature>
<keyword evidence="5" id="KW-1185">Reference proteome</keyword>
<dbReference type="Proteomes" id="UP000640614">
    <property type="component" value="Unassembled WGS sequence"/>
</dbReference>
<dbReference type="InterPro" id="IPR002641">
    <property type="entry name" value="PNPLA_dom"/>
</dbReference>
<name>A0ABR9TR23_9FLAO</name>
<dbReference type="InterPro" id="IPR016035">
    <property type="entry name" value="Acyl_Trfase/lysoPLipase"/>
</dbReference>
<protein>
    <submittedName>
        <fullName evidence="4">Esterase</fullName>
    </submittedName>
</protein>
<evidence type="ECO:0000313" key="4">
    <source>
        <dbReference type="EMBL" id="MBE8727829.1"/>
    </source>
</evidence>
<keyword evidence="2" id="KW-0378">Hydrolase</keyword>
<dbReference type="EMBL" id="PRDM01000006">
    <property type="protein sequence ID" value="MBE8727829.1"/>
    <property type="molecule type" value="Genomic_DNA"/>
</dbReference>
<evidence type="ECO:0000313" key="5">
    <source>
        <dbReference type="Proteomes" id="UP000640614"/>
    </source>
</evidence>
<feature type="short sequence motif" description="GXSXG" evidence="2">
    <location>
        <begin position="109"/>
        <end position="113"/>
    </location>
</feature>
<proteinExistence type="predicted"/>
<accession>A0ABR9TR23</accession>
<evidence type="ECO:0000256" key="1">
    <source>
        <dbReference type="ARBA" id="ARBA00023098"/>
    </source>
</evidence>
<keyword evidence="2" id="KW-0442">Lipid degradation</keyword>
<keyword evidence="1 2" id="KW-0443">Lipid metabolism</keyword>
<feature type="domain" description="PNPLA" evidence="3">
    <location>
        <begin position="78"/>
        <end position="342"/>
    </location>
</feature>
<comment type="caution">
    <text evidence="4">The sequence shown here is derived from an EMBL/GenBank/DDBJ whole genome shotgun (WGS) entry which is preliminary data.</text>
</comment>
<feature type="short sequence motif" description="GXGXXG" evidence="2">
    <location>
        <begin position="82"/>
        <end position="87"/>
    </location>
</feature>
<dbReference type="PROSITE" id="PS51635">
    <property type="entry name" value="PNPLA"/>
    <property type="match status" value="1"/>
</dbReference>
<evidence type="ECO:0000259" key="3">
    <source>
        <dbReference type="PROSITE" id="PS51635"/>
    </source>
</evidence>
<dbReference type="InterPro" id="IPR052580">
    <property type="entry name" value="Lipid_Hydrolase"/>
</dbReference>
<sequence>MFQKRGILPFYQNHTLYNFDFQYFTNKNSTIKILEIMDKKKFTENGEVLAILKDLKQQIKDKKFSDITDKNNYQYVDLVQEGGGVLGIALVGYVYILEQVGIRFLSLAGTSAGSINTILMAAAGTCDIQKSEWILDCLCNKNLYDFVDGDRDAKEFIDTLLSDAGNLKLVLKGCQVVDNFKDDLGLNPGNNFHQWMTNLLSQKGIKNYGDLKALRQKGVSEKNQLYRLDKPNPGEKENYTRTDHWSELAIIAADITTESKIIFPKMIDLFYANPEVQNPADFVRASMSIPLFFSPFKIKNIPTGIEAWNKWNEATCLRTSVPSEVMFMDGGIISNFPIDIFHENNNVPASPTFGIKLGYDKNEINTNEKISNVISSLFDTARYGYDSEFLRKNPDFKNLIGYIDTGSHHWLNFNLTEDAKIDLFIRGAQKAAEFLTRFNWEEYKKIRKAKSDYYKSV</sequence>
<gene>
    <name evidence="4" type="ORF">C4F50_23180</name>
</gene>
<feature type="active site" description="Nucleophile" evidence="2">
    <location>
        <position position="111"/>
    </location>
</feature>
<dbReference type="PANTHER" id="PTHR46394">
    <property type="entry name" value="ANNEXIN"/>
    <property type="match status" value="1"/>
</dbReference>
<reference evidence="4 5" key="1">
    <citation type="submission" date="2018-07" db="EMBL/GenBank/DDBJ databases">
        <title>Genome assembly of strain KB82.</title>
        <authorList>
            <person name="Kukolya J."/>
            <person name="Horvath B."/>
            <person name="Nagy I."/>
            <person name="Toth A."/>
        </authorList>
    </citation>
    <scope>NUCLEOTIDE SEQUENCE [LARGE SCALE GENOMIC DNA]</scope>
    <source>
        <strain evidence="4 5">Kb82</strain>
    </source>
</reference>
<dbReference type="Gene3D" id="3.40.1090.10">
    <property type="entry name" value="Cytosolic phospholipase A2 catalytic domain"/>
    <property type="match status" value="1"/>
</dbReference>
<organism evidence="4 5">
    <name type="scientific">Flavobacterium hungaricum</name>
    <dbReference type="NCBI Taxonomy" id="2082725"/>
    <lineage>
        <taxon>Bacteria</taxon>
        <taxon>Pseudomonadati</taxon>
        <taxon>Bacteroidota</taxon>
        <taxon>Flavobacteriia</taxon>
        <taxon>Flavobacteriales</taxon>
        <taxon>Flavobacteriaceae</taxon>
        <taxon>Flavobacterium</taxon>
    </lineage>
</organism>
<dbReference type="SUPFAM" id="SSF52151">
    <property type="entry name" value="FabD/lysophospholipase-like"/>
    <property type="match status" value="1"/>
</dbReference>
<dbReference type="Pfam" id="PF01734">
    <property type="entry name" value="Patatin"/>
    <property type="match status" value="1"/>
</dbReference>
<dbReference type="PANTHER" id="PTHR46394:SF1">
    <property type="entry name" value="PNPLA DOMAIN-CONTAINING PROTEIN"/>
    <property type="match status" value="1"/>
</dbReference>
<feature type="active site" description="Proton acceptor" evidence="2">
    <location>
        <position position="329"/>
    </location>
</feature>